<reference evidence="3" key="8">
    <citation type="journal article" date="2005" name="Science">
        <title>Antisense Transcription in the Mammalian Transcriptome.</title>
        <authorList>
            <consortium name="RIKEN Genome Exploration Research Group and Genome Science Group (Genome Network Project Core Group) and the FANTOM Consortium"/>
        </authorList>
    </citation>
    <scope>NUCLEOTIDE SEQUENCE</scope>
    <source>
        <strain evidence="3">C57BL/6J</strain>
        <tissue evidence="3">Thymus</tissue>
    </source>
</reference>
<feature type="domain" description="PAR14-like first RRM" evidence="2">
    <location>
        <begin position="44"/>
        <end position="93"/>
    </location>
</feature>
<reference evidence="3" key="2">
    <citation type="journal article" date="2000" name="Genome Res.">
        <title>Normalization and subtraction of cap-trapper-selected cDNAs to prepare full-length cDNA libraries for rapid discovery of new genes.</title>
        <authorList>
            <person name="Carninci P."/>
            <person name="Shibata Y."/>
            <person name="Hayatsu N."/>
            <person name="Sugahara Y."/>
            <person name="Shibata K."/>
            <person name="Itoh M."/>
            <person name="Konno H."/>
            <person name="Okazaki Y."/>
            <person name="Muramatsu M."/>
            <person name="Hayashizaki Y."/>
        </authorList>
    </citation>
    <scope>NUCLEOTIDE SEQUENCE</scope>
    <source>
        <strain evidence="3">C57BL/6J</strain>
        <tissue evidence="3">Thymus</tissue>
    </source>
</reference>
<keyword evidence="1" id="KW-0732">Signal</keyword>
<dbReference type="EMBL" id="AK079475">
    <property type="protein sequence ID" value="BAC37660.1"/>
    <property type="molecule type" value="mRNA"/>
</dbReference>
<dbReference type="InterPro" id="IPR057051">
    <property type="entry name" value="PARP14_RPM_1"/>
</dbReference>
<feature type="chain" id="PRO_5004303903" description="PAR14-like first RRM domain-containing protein" evidence="1">
    <location>
        <begin position="23"/>
        <end position="109"/>
    </location>
</feature>
<feature type="non-terminal residue" evidence="3">
    <location>
        <position position="1"/>
    </location>
</feature>
<feature type="signal peptide" evidence="1">
    <location>
        <begin position="1"/>
        <end position="22"/>
    </location>
</feature>
<proteinExistence type="evidence at transcript level"/>
<reference evidence="3" key="5">
    <citation type="journal article" date="2002" name="Nature">
        <title>Analysis of the mouse transcriptome based on functional annotation of 60,770 full-length cDNAs.</title>
        <authorList>
            <consortium name="The FANTOM Consortium and the RIKEN Genome Exploration Research Group Phase I and II Team"/>
        </authorList>
    </citation>
    <scope>NUCLEOTIDE SEQUENCE</scope>
    <source>
        <strain evidence="3">C57BL/6J</strain>
        <tissue evidence="3">Thymus</tissue>
    </source>
</reference>
<organism evidence="3">
    <name type="scientific">Mus musculus</name>
    <name type="common">Mouse</name>
    <dbReference type="NCBI Taxonomy" id="10090"/>
    <lineage>
        <taxon>Eukaryota</taxon>
        <taxon>Metazoa</taxon>
        <taxon>Chordata</taxon>
        <taxon>Craniata</taxon>
        <taxon>Vertebrata</taxon>
        <taxon>Euteleostomi</taxon>
        <taxon>Mammalia</taxon>
        <taxon>Eutheria</taxon>
        <taxon>Euarchontoglires</taxon>
        <taxon>Glires</taxon>
        <taxon>Rodentia</taxon>
        <taxon>Myomorpha</taxon>
        <taxon>Muroidea</taxon>
        <taxon>Muridae</taxon>
        <taxon>Murinae</taxon>
        <taxon>Mus</taxon>
        <taxon>Mus</taxon>
    </lineage>
</organism>
<reference evidence="3" key="4">
    <citation type="journal article" date="2001" name="Nature">
        <title>Functional annotation of a full-length mouse cDNA collection.</title>
        <authorList>
            <consortium name="The RIKEN Genome Exploration Research Group Phase II Team and the FANTOM Consortium"/>
        </authorList>
    </citation>
    <scope>NUCLEOTIDE SEQUENCE</scope>
    <source>
        <strain evidence="3">C57BL/6J</strain>
        <tissue evidence="3">Thymus</tissue>
    </source>
</reference>
<dbReference type="AlphaFoldDB" id="Q8C556"/>
<protein>
    <recommendedName>
        <fullName evidence="2">PAR14-like first RRM domain-containing protein</fullName>
    </recommendedName>
</protein>
<dbReference type="PeptideAtlas" id="Q8C556"/>
<dbReference type="Pfam" id="PF23222">
    <property type="entry name" value="RRM_PARP14_1"/>
    <property type="match status" value="1"/>
</dbReference>
<reference evidence="3" key="6">
    <citation type="submission" date="2002-04" db="EMBL/GenBank/DDBJ databases">
        <authorList>
            <person name="Adachi J."/>
            <person name="Aizawa K."/>
            <person name="Akimura T."/>
            <person name="Arakawa T."/>
            <person name="Bono H."/>
            <person name="Carninci P."/>
            <person name="Fukuda S."/>
            <person name="Furuno M."/>
            <person name="Hanagaki T."/>
            <person name="Hara A."/>
            <person name="Hashizume W."/>
            <person name="Hayashida K."/>
            <person name="Hayatsu N."/>
            <person name="Hiramoto K."/>
            <person name="Hiraoka T."/>
            <person name="Hirozane T."/>
            <person name="Hori F."/>
            <person name="Imotani K."/>
            <person name="Ishii Y."/>
            <person name="Itoh M."/>
            <person name="Kagawa I."/>
            <person name="Kasukawa T."/>
            <person name="Katoh H."/>
            <person name="Kawai J."/>
            <person name="Kojima Y."/>
            <person name="Kondo S."/>
            <person name="Konno H."/>
            <person name="Kouda M."/>
            <person name="Koya S."/>
            <person name="Kurihara C."/>
            <person name="Matsuyama T."/>
            <person name="Miyazaki A."/>
            <person name="Murata M."/>
            <person name="Nakamura M."/>
            <person name="Nishi K."/>
            <person name="Nomura K."/>
            <person name="Numazaki R."/>
            <person name="Ohno M."/>
            <person name="Ohsato N."/>
            <person name="Okazaki Y."/>
            <person name="Saito R."/>
            <person name="Saitoh H."/>
            <person name="Sakai C."/>
            <person name="Sakai K."/>
            <person name="Sakazume N."/>
            <person name="Sano H."/>
            <person name="Sasaki D."/>
            <person name="Shibata K."/>
            <person name="Shinagawa A."/>
            <person name="Shiraki T."/>
            <person name="Sogabe Y."/>
            <person name="Tagami M."/>
            <person name="Tagawa A."/>
            <person name="Takahashi F."/>
            <person name="Takaku-Akahira S."/>
            <person name="Takeda Y."/>
            <person name="Tanaka T."/>
            <person name="Tomaru A."/>
            <person name="Toya T."/>
            <person name="Yasunishi A."/>
            <person name="Muramatsu M."/>
            <person name="Hayashizaki Y."/>
        </authorList>
    </citation>
    <scope>NUCLEOTIDE SEQUENCE</scope>
    <source>
        <strain evidence="3">C57BL/6J</strain>
        <tissue evidence="3">Thymus</tissue>
    </source>
</reference>
<accession>Q8C556</accession>
<evidence type="ECO:0000259" key="2">
    <source>
        <dbReference type="Pfam" id="PF23222"/>
    </source>
</evidence>
<evidence type="ECO:0000313" key="3">
    <source>
        <dbReference type="EMBL" id="BAC37660.1"/>
    </source>
</evidence>
<reference evidence="3" key="3">
    <citation type="journal article" date="2000" name="Genome Res.">
        <title>RIKEN integrated sequence analysis (RISA) system--384-format sequencing pipeline with 384 multicapillary sequencer.</title>
        <authorList>
            <person name="Shibata K."/>
            <person name="Itoh M."/>
            <person name="Aizawa K."/>
            <person name="Nagaoka S."/>
            <person name="Sasaki N."/>
            <person name="Carninci P."/>
            <person name="Konno H."/>
            <person name="Akiyama J."/>
            <person name="Nishi K."/>
            <person name="Kitsunai T."/>
            <person name="Tashiro H."/>
            <person name="Itoh M."/>
            <person name="Sumi N."/>
            <person name="Ishii Y."/>
            <person name="Nakamura S."/>
            <person name="Hazama M."/>
            <person name="Nishine T."/>
            <person name="Harada A."/>
            <person name="Yamamoto R."/>
            <person name="Matsumoto H."/>
            <person name="Sakaguchi S."/>
            <person name="Ikegami T."/>
            <person name="Kashiwagi K."/>
            <person name="Fujiwake S."/>
            <person name="Inoue K."/>
            <person name="Togawa Y."/>
            <person name="Izawa M."/>
            <person name="Ohara E."/>
            <person name="Watahiki M."/>
            <person name="Yoneda Y."/>
            <person name="Ishikawa T."/>
            <person name="Ozawa K."/>
            <person name="Tanaka T."/>
            <person name="Matsuura S."/>
            <person name="Kawai J."/>
            <person name="Okazaki Y."/>
            <person name="Muramatsu M."/>
            <person name="Inoue Y."/>
            <person name="Kira A."/>
            <person name="Hayashizaki Y."/>
        </authorList>
    </citation>
    <scope>NUCLEOTIDE SEQUENCE</scope>
    <source>
        <strain evidence="3">C57BL/6J</strain>
        <tissue evidence="3">Thymus</tissue>
    </source>
</reference>
<name>Q8C556_MOUSE</name>
<sequence>GNFASRVFRAGLAFALPCLCSAPEPQTSQTRIAMASSPDPPSPLLVRLRESIPKAHRKLEIYFQSRASGGGECSVQPVGPSAPDTYEVKFLKKAGEPGQGKQGKARVQG</sequence>
<reference evidence="3" key="1">
    <citation type="journal article" date="1999" name="Methods Enzymol.">
        <title>High-efficiency full-length cDNA cloning.</title>
        <authorList>
            <person name="Carninci P."/>
            <person name="Hayashizaki Y."/>
        </authorList>
    </citation>
    <scope>NUCLEOTIDE SEQUENCE</scope>
    <source>
        <strain evidence="3">C57BL/6J</strain>
        <tissue evidence="3">Thymus</tissue>
    </source>
</reference>
<reference evidence="3" key="7">
    <citation type="journal article" date="2005" name="Science">
        <title>The Transcriptional Landscape of the Mammalian Genome.</title>
        <authorList>
            <consortium name="The FANTOM Consortium"/>
            <consortium name="Riken Genome Exploration Research Group and Genome Science Group (Genome Network Project Core Group)"/>
        </authorList>
    </citation>
    <scope>NUCLEOTIDE SEQUENCE</scope>
    <source>
        <strain evidence="3">C57BL/6J</strain>
        <tissue evidence="3">Thymus</tissue>
    </source>
</reference>
<evidence type="ECO:0000256" key="1">
    <source>
        <dbReference type="SAM" id="SignalP"/>
    </source>
</evidence>